<dbReference type="InterPro" id="IPR006938">
    <property type="entry name" value="DUF624"/>
</dbReference>
<keyword evidence="1" id="KW-0812">Transmembrane</keyword>
<dbReference type="Proteomes" id="UP000033567">
    <property type="component" value="Unassembled WGS sequence"/>
</dbReference>
<name>A0A0F4KZK5_9BIFI</name>
<dbReference type="EMBL" id="JWMF01000003">
    <property type="protein sequence ID" value="KJY52042.1"/>
    <property type="molecule type" value="Genomic_DNA"/>
</dbReference>
<dbReference type="AlphaFoldDB" id="A0A0F4KZK5"/>
<dbReference type="RefSeq" id="WP_045934910.1">
    <property type="nucleotide sequence ID" value="NZ_KQ033885.1"/>
</dbReference>
<sequence length="203" mass="22404">MGFLSPDSGLMRGLSDLADAIWINMLMLVTGLPLVTIGAALSAGHYAARRSLQGRGHVTADFFHAFRVEFVQSTCIWLILCPIGCLLICGWLLVRVPLLLIPGFALGLLWAIVFEWVWSLQAGFENTVLRTMLNALVIGVVNWPRTAALAVMDLAYLLLLAVCWFHLPQGLFLLVVLGYGTLVMLHTPIQKPTLDRYRTGNSQ</sequence>
<comment type="caution">
    <text evidence="2">The sequence shown here is derived from an EMBL/GenBank/DDBJ whole genome shotgun (WGS) entry which is preliminary data.</text>
</comment>
<proteinExistence type="predicted"/>
<keyword evidence="1" id="KW-1133">Transmembrane helix</keyword>
<protein>
    <recommendedName>
        <fullName evidence="4">Beta-carotene 15,15'-monooxygenase</fullName>
    </recommendedName>
</protein>
<evidence type="ECO:0008006" key="4">
    <source>
        <dbReference type="Google" id="ProtNLM"/>
    </source>
</evidence>
<evidence type="ECO:0000256" key="1">
    <source>
        <dbReference type="SAM" id="Phobius"/>
    </source>
</evidence>
<reference evidence="2 3" key="1">
    <citation type="submission" date="2014-12" db="EMBL/GenBank/DDBJ databases">
        <title>Comparative genomics of the lactic acid bacteria isolated from the honey bee gut.</title>
        <authorList>
            <person name="Ellegaard K.M."/>
            <person name="Tamarit D."/>
            <person name="Javelind E."/>
            <person name="Olofsson T."/>
            <person name="Andersson S.G."/>
            <person name="Vasquez A."/>
        </authorList>
    </citation>
    <scope>NUCLEOTIDE SEQUENCE [LARGE SCALE GENOMIC DNA]</scope>
    <source>
        <strain evidence="2 3">Bin7</strain>
    </source>
</reference>
<feature type="transmembrane region" description="Helical" evidence="1">
    <location>
        <begin position="20"/>
        <end position="41"/>
    </location>
</feature>
<gene>
    <name evidence="2" type="ORF">JF70_01220</name>
</gene>
<evidence type="ECO:0000313" key="3">
    <source>
        <dbReference type="Proteomes" id="UP000033567"/>
    </source>
</evidence>
<keyword evidence="3" id="KW-1185">Reference proteome</keyword>
<evidence type="ECO:0000313" key="2">
    <source>
        <dbReference type="EMBL" id="KJY52042.1"/>
    </source>
</evidence>
<keyword evidence="1" id="KW-0472">Membrane</keyword>
<organism evidence="2 3">
    <name type="scientific">Bifidobacterium mellis</name>
    <dbReference type="NCBI Taxonomy" id="1293823"/>
    <lineage>
        <taxon>Bacteria</taxon>
        <taxon>Bacillati</taxon>
        <taxon>Actinomycetota</taxon>
        <taxon>Actinomycetes</taxon>
        <taxon>Bifidobacteriales</taxon>
        <taxon>Bifidobacteriaceae</taxon>
        <taxon>Bifidobacterium</taxon>
    </lineage>
</organism>
<feature type="transmembrane region" description="Helical" evidence="1">
    <location>
        <begin position="171"/>
        <end position="189"/>
    </location>
</feature>
<dbReference type="Pfam" id="PF04854">
    <property type="entry name" value="DUF624"/>
    <property type="match status" value="1"/>
</dbReference>
<feature type="transmembrane region" description="Helical" evidence="1">
    <location>
        <begin position="100"/>
        <end position="120"/>
    </location>
</feature>
<feature type="transmembrane region" description="Helical" evidence="1">
    <location>
        <begin position="75"/>
        <end position="94"/>
    </location>
</feature>
<feature type="transmembrane region" description="Helical" evidence="1">
    <location>
        <begin position="132"/>
        <end position="159"/>
    </location>
</feature>
<dbReference type="PATRIC" id="fig|1684.5.peg.128"/>
<accession>A0A0F4KZK5</accession>